<keyword evidence="10 15" id="KW-0234">DNA repair</keyword>
<dbReference type="GO" id="GO:1903461">
    <property type="term" value="P:Okazaki fragment processing involved in mitotic DNA replication"/>
    <property type="evidence" value="ECO:0007669"/>
    <property type="project" value="TreeGrafter"/>
</dbReference>
<comment type="catalytic activity">
    <reaction evidence="13 15">
        <text>ATP + (deoxyribonucleotide)n-3'-hydroxyl + 5'-phospho-(deoxyribonucleotide)m = (deoxyribonucleotide)n+m + AMP + diphosphate.</text>
        <dbReference type="EC" id="6.5.1.1"/>
    </reaction>
</comment>
<dbReference type="GO" id="GO:0005524">
    <property type="term" value="F:ATP binding"/>
    <property type="evidence" value="ECO:0007669"/>
    <property type="project" value="UniProtKB-KW"/>
</dbReference>
<feature type="domain" description="ATP-dependent DNA ligase family profile" evidence="18">
    <location>
        <begin position="365"/>
        <end position="501"/>
    </location>
</feature>
<evidence type="ECO:0000256" key="12">
    <source>
        <dbReference type="ARBA" id="ARBA00023306"/>
    </source>
</evidence>
<evidence type="ECO:0000256" key="2">
    <source>
        <dbReference type="ARBA" id="ARBA00007572"/>
    </source>
</evidence>
<dbReference type="PROSITE" id="PS50160">
    <property type="entry name" value="DNA_LIGASE_A3"/>
    <property type="match status" value="1"/>
</dbReference>
<dbReference type="Gene3D" id="3.30.470.30">
    <property type="entry name" value="DNA ligase/mRNA capping enzyme"/>
    <property type="match status" value="1"/>
</dbReference>
<evidence type="ECO:0000256" key="17">
    <source>
        <dbReference type="SAM" id="MobiDB-lite"/>
    </source>
</evidence>
<evidence type="ECO:0000256" key="13">
    <source>
        <dbReference type="ARBA" id="ARBA00034003"/>
    </source>
</evidence>
<dbReference type="Gene3D" id="1.10.3260.10">
    <property type="entry name" value="DNA ligase, ATP-dependent, N-terminal domain"/>
    <property type="match status" value="1"/>
</dbReference>
<evidence type="ECO:0000256" key="11">
    <source>
        <dbReference type="ARBA" id="ARBA00023242"/>
    </source>
</evidence>
<dbReference type="FunFam" id="1.10.3260.10:FF:000001">
    <property type="entry name" value="DNA ligase"/>
    <property type="match status" value="1"/>
</dbReference>
<comment type="caution">
    <text evidence="19">The sequence shown here is derived from an EMBL/GenBank/DDBJ whole genome shotgun (WGS) entry which is preliminary data.</text>
</comment>
<dbReference type="GO" id="GO:0071897">
    <property type="term" value="P:DNA biosynthetic process"/>
    <property type="evidence" value="ECO:0007669"/>
    <property type="project" value="InterPro"/>
</dbReference>
<dbReference type="InterPro" id="IPR000977">
    <property type="entry name" value="DNA_ligase_ATP-dep"/>
</dbReference>
<evidence type="ECO:0000256" key="1">
    <source>
        <dbReference type="ARBA" id="ARBA00004123"/>
    </source>
</evidence>
<keyword evidence="8 15" id="KW-0067">ATP-binding</keyword>
<evidence type="ECO:0000313" key="20">
    <source>
        <dbReference type="Proteomes" id="UP001175271"/>
    </source>
</evidence>
<evidence type="ECO:0000256" key="8">
    <source>
        <dbReference type="ARBA" id="ARBA00022840"/>
    </source>
</evidence>
<dbReference type="InterPro" id="IPR012310">
    <property type="entry name" value="DNA_ligase_ATP-dep_cent"/>
</dbReference>
<sequence length="640" mass="71515">MSSSSDWEAGKKIPYIALCKTLEQIEATSKRLEIIQILATFFAKAIELSPNDLTACVYLCSNQLGPAYEGLELGIAETSLMKAVAESTGRSIAKLKEDMVKKGDLGIVAQESRTKQKTLFTPAPLNVPGVFKKLKDIAMMEGKNSSNQKINAIKGLLTACKESEARYLVRCLQGKLRIGLAEQSILVALANGFTTVELKKEGKKLKGDDLKKRLAEDALIVKTTFCECPNYDRIVATALEGGVSVLPEKCKLLPGVPLKPMLAHPTKGIDEVMRRFGSSEFACEWKYDGERCQIHRSDDGKVAIYSRNQENNTGKYPDIIAELPKCFGDDVKNFIADGEVVAWDMEKKAILPFQTLSTRKRKAGGEPIAVKVCVFLFDLLYFNGNSLCRSSYRERRELLRTNFKVIDGLFHFATSMDTMDTDEIGVFLEESIKGNCEGLMVKTLDDNATYEIAKRSHSWLKLKKDYLDGVGDTLDLVVVGGYCGTGKRTGTYGGYLLACYEPSSETYQSICKIGTGFKDEDLKEQYKMLAEHKIEKPRDYYVYDSTLEPDHWFEPAVVWEVKAADLSISPRHFAAQGIVDKSRGISLRFPRYICLRQDKNPEDATTAQQVADMYRNQEQIKNTSENKNPAGGDDYDDDLY</sequence>
<keyword evidence="4" id="KW-0132">Cell division</keyword>
<evidence type="ECO:0000256" key="15">
    <source>
        <dbReference type="RuleBase" id="RU000617"/>
    </source>
</evidence>
<keyword evidence="20" id="KW-1185">Reference proteome</keyword>
<accession>A0AA39GQ53</accession>
<keyword evidence="12" id="KW-0131">Cell cycle</keyword>
<dbReference type="SUPFAM" id="SSF56091">
    <property type="entry name" value="DNA ligase/mRNA capping enzyme, catalytic domain"/>
    <property type="match status" value="1"/>
</dbReference>
<dbReference type="Gene3D" id="2.40.50.140">
    <property type="entry name" value="Nucleic acid-binding proteins"/>
    <property type="match status" value="1"/>
</dbReference>
<dbReference type="FunFam" id="3.30.470.30:FF:000002">
    <property type="entry name" value="DNA ligase"/>
    <property type="match status" value="1"/>
</dbReference>
<dbReference type="NCBIfam" id="TIGR00574">
    <property type="entry name" value="dnl1"/>
    <property type="match status" value="1"/>
</dbReference>
<evidence type="ECO:0000313" key="19">
    <source>
        <dbReference type="EMBL" id="KAK0390489.1"/>
    </source>
</evidence>
<dbReference type="PANTHER" id="PTHR45674">
    <property type="entry name" value="DNA LIGASE 1/3 FAMILY MEMBER"/>
    <property type="match status" value="1"/>
</dbReference>
<dbReference type="GO" id="GO:0006281">
    <property type="term" value="P:DNA repair"/>
    <property type="evidence" value="ECO:0007669"/>
    <property type="project" value="UniProtKB-KW"/>
</dbReference>
<dbReference type="InterPro" id="IPR016059">
    <property type="entry name" value="DNA_ligase_ATP-dep_CS"/>
</dbReference>
<evidence type="ECO:0000256" key="4">
    <source>
        <dbReference type="ARBA" id="ARBA00022618"/>
    </source>
</evidence>
<dbReference type="InterPro" id="IPR012309">
    <property type="entry name" value="DNA_ligase_ATP-dep_C"/>
</dbReference>
<dbReference type="Pfam" id="PF04679">
    <property type="entry name" value="DNA_ligase_A_C"/>
    <property type="match status" value="1"/>
</dbReference>
<keyword evidence="9 15" id="KW-0233">DNA recombination</keyword>
<keyword evidence="7 15" id="KW-0227">DNA damage</keyword>
<name>A0AA39GQ53_9BILA</name>
<comment type="similarity">
    <text evidence="2 16">Belongs to the ATP-dependent DNA ligase family.</text>
</comment>
<comment type="function">
    <text evidence="14">DNA ligase that seals nicks in double-stranded DNA during DNA replication, DNA recombination and DNA repair.</text>
</comment>
<dbReference type="CDD" id="cd07969">
    <property type="entry name" value="OBF_DNA_ligase_I"/>
    <property type="match status" value="1"/>
</dbReference>
<dbReference type="SUPFAM" id="SSF50249">
    <property type="entry name" value="Nucleic acid-binding proteins"/>
    <property type="match status" value="1"/>
</dbReference>
<dbReference type="PROSITE" id="PS00333">
    <property type="entry name" value="DNA_LIGASE_A2"/>
    <property type="match status" value="1"/>
</dbReference>
<dbReference type="FunFam" id="2.40.50.140:FF:000062">
    <property type="entry name" value="DNA ligase"/>
    <property type="match status" value="1"/>
</dbReference>
<comment type="subcellular location">
    <subcellularLocation>
        <location evidence="1">Nucleus</location>
    </subcellularLocation>
</comment>
<keyword evidence="6 15" id="KW-0547">Nucleotide-binding</keyword>
<dbReference type="Pfam" id="PF01068">
    <property type="entry name" value="DNA_ligase_A_M"/>
    <property type="match status" value="1"/>
</dbReference>
<dbReference type="InterPro" id="IPR036599">
    <property type="entry name" value="DNA_ligase_N_sf"/>
</dbReference>
<keyword evidence="11" id="KW-0539">Nucleus</keyword>
<dbReference type="GO" id="GO:0003910">
    <property type="term" value="F:DNA ligase (ATP) activity"/>
    <property type="evidence" value="ECO:0007669"/>
    <property type="project" value="UniProtKB-EC"/>
</dbReference>
<evidence type="ECO:0000256" key="7">
    <source>
        <dbReference type="ARBA" id="ARBA00022763"/>
    </source>
</evidence>
<evidence type="ECO:0000256" key="6">
    <source>
        <dbReference type="ARBA" id="ARBA00022741"/>
    </source>
</evidence>
<evidence type="ECO:0000256" key="10">
    <source>
        <dbReference type="ARBA" id="ARBA00023204"/>
    </source>
</evidence>
<organism evidence="19 20">
    <name type="scientific">Steinernema hermaphroditum</name>
    <dbReference type="NCBI Taxonomy" id="289476"/>
    <lineage>
        <taxon>Eukaryota</taxon>
        <taxon>Metazoa</taxon>
        <taxon>Ecdysozoa</taxon>
        <taxon>Nematoda</taxon>
        <taxon>Chromadorea</taxon>
        <taxon>Rhabditida</taxon>
        <taxon>Tylenchina</taxon>
        <taxon>Panagrolaimomorpha</taxon>
        <taxon>Strongyloidoidea</taxon>
        <taxon>Steinernematidae</taxon>
        <taxon>Steinernema</taxon>
    </lineage>
</organism>
<dbReference type="SUPFAM" id="SSF117018">
    <property type="entry name" value="ATP-dependent DNA ligase DNA-binding domain"/>
    <property type="match status" value="1"/>
</dbReference>
<evidence type="ECO:0000256" key="3">
    <source>
        <dbReference type="ARBA" id="ARBA00022598"/>
    </source>
</evidence>
<evidence type="ECO:0000259" key="18">
    <source>
        <dbReference type="PROSITE" id="PS50160"/>
    </source>
</evidence>
<dbReference type="GO" id="GO:0003677">
    <property type="term" value="F:DNA binding"/>
    <property type="evidence" value="ECO:0007669"/>
    <property type="project" value="InterPro"/>
</dbReference>
<dbReference type="GO" id="GO:0051301">
    <property type="term" value="P:cell division"/>
    <property type="evidence" value="ECO:0007669"/>
    <property type="project" value="UniProtKB-KW"/>
</dbReference>
<protein>
    <recommendedName>
        <fullName evidence="15">DNA ligase</fullName>
        <ecNumber evidence="15">6.5.1.1</ecNumber>
    </recommendedName>
</protein>
<reference evidence="19" key="1">
    <citation type="submission" date="2023-06" db="EMBL/GenBank/DDBJ databases">
        <title>Genomic analysis of the entomopathogenic nematode Steinernema hermaphroditum.</title>
        <authorList>
            <person name="Schwarz E.M."/>
            <person name="Heppert J.K."/>
            <person name="Baniya A."/>
            <person name="Schwartz H.T."/>
            <person name="Tan C.-H."/>
            <person name="Antoshechkin I."/>
            <person name="Sternberg P.W."/>
            <person name="Goodrich-Blair H."/>
            <person name="Dillman A.R."/>
        </authorList>
    </citation>
    <scope>NUCLEOTIDE SEQUENCE</scope>
    <source>
        <strain evidence="19">PS9179</strain>
        <tissue evidence="19">Whole animal</tissue>
    </source>
</reference>
<dbReference type="PANTHER" id="PTHR45674:SF4">
    <property type="entry name" value="DNA LIGASE 1"/>
    <property type="match status" value="1"/>
</dbReference>
<dbReference type="AlphaFoldDB" id="A0AA39GQ53"/>
<keyword evidence="5" id="KW-0235">DNA replication</keyword>
<dbReference type="GO" id="GO:0006310">
    <property type="term" value="P:DNA recombination"/>
    <property type="evidence" value="ECO:0007669"/>
    <property type="project" value="UniProtKB-KW"/>
</dbReference>
<dbReference type="Proteomes" id="UP001175271">
    <property type="component" value="Unassembled WGS sequence"/>
</dbReference>
<dbReference type="Pfam" id="PF04675">
    <property type="entry name" value="DNA_ligase_A_N"/>
    <property type="match status" value="1"/>
</dbReference>
<dbReference type="InterPro" id="IPR012340">
    <property type="entry name" value="NA-bd_OB-fold"/>
</dbReference>
<gene>
    <name evidence="19" type="ORF">QR680_019374</name>
</gene>
<evidence type="ECO:0000256" key="9">
    <source>
        <dbReference type="ARBA" id="ARBA00023172"/>
    </source>
</evidence>
<evidence type="ECO:0000256" key="5">
    <source>
        <dbReference type="ARBA" id="ARBA00022705"/>
    </source>
</evidence>
<proteinExistence type="inferred from homology"/>
<feature type="compositionally biased region" description="Polar residues" evidence="17">
    <location>
        <begin position="616"/>
        <end position="627"/>
    </location>
</feature>
<dbReference type="EC" id="6.5.1.1" evidence="15"/>
<dbReference type="Gene3D" id="3.30.1490.70">
    <property type="match status" value="1"/>
</dbReference>
<dbReference type="GO" id="GO:0005739">
    <property type="term" value="C:mitochondrion"/>
    <property type="evidence" value="ECO:0007669"/>
    <property type="project" value="TreeGrafter"/>
</dbReference>
<evidence type="ECO:0000256" key="16">
    <source>
        <dbReference type="RuleBase" id="RU004196"/>
    </source>
</evidence>
<evidence type="ECO:0000256" key="14">
    <source>
        <dbReference type="ARBA" id="ARBA00054532"/>
    </source>
</evidence>
<feature type="region of interest" description="Disordered" evidence="17">
    <location>
        <begin position="604"/>
        <end position="640"/>
    </location>
</feature>
<dbReference type="CDD" id="cd07900">
    <property type="entry name" value="Adenylation_DNA_ligase_I_Euk"/>
    <property type="match status" value="1"/>
</dbReference>
<dbReference type="EMBL" id="JAUCMV010000006">
    <property type="protein sequence ID" value="KAK0390489.1"/>
    <property type="molecule type" value="Genomic_DNA"/>
</dbReference>
<dbReference type="InterPro" id="IPR012308">
    <property type="entry name" value="DNA_ligase_ATP-dep_N"/>
</dbReference>
<dbReference type="PROSITE" id="PS00697">
    <property type="entry name" value="DNA_LIGASE_A1"/>
    <property type="match status" value="1"/>
</dbReference>
<dbReference type="InterPro" id="IPR050191">
    <property type="entry name" value="ATP-dep_DNA_ligase"/>
</dbReference>
<dbReference type="GO" id="GO:0005634">
    <property type="term" value="C:nucleus"/>
    <property type="evidence" value="ECO:0007669"/>
    <property type="project" value="UniProtKB-SubCell"/>
</dbReference>
<keyword evidence="3 15" id="KW-0436">Ligase</keyword>